<dbReference type="GO" id="GO:0005509">
    <property type="term" value="F:calcium ion binding"/>
    <property type="evidence" value="ECO:0007669"/>
    <property type="project" value="UniProtKB-ARBA"/>
</dbReference>
<dbReference type="GO" id="GO:0000155">
    <property type="term" value="F:phosphorelay sensor kinase activity"/>
    <property type="evidence" value="ECO:0007669"/>
    <property type="project" value="InterPro"/>
</dbReference>
<dbReference type="InterPro" id="IPR036890">
    <property type="entry name" value="HATPase_C_sf"/>
</dbReference>
<proteinExistence type="predicted"/>
<dbReference type="PRINTS" id="PR00344">
    <property type="entry name" value="BCTRLSENSOR"/>
</dbReference>
<feature type="region of interest" description="Disordered" evidence="12">
    <location>
        <begin position="1"/>
        <end position="54"/>
    </location>
</feature>
<dbReference type="FunFam" id="3.30.565.10:FF:000006">
    <property type="entry name" value="Sensor histidine kinase WalK"/>
    <property type="match status" value="1"/>
</dbReference>
<dbReference type="InterPro" id="IPR003661">
    <property type="entry name" value="HisK_dim/P_dom"/>
</dbReference>
<dbReference type="SUPFAM" id="SSF55874">
    <property type="entry name" value="ATPase domain of HSP90 chaperone/DNA topoisomerase II/histidine kinase"/>
    <property type="match status" value="1"/>
</dbReference>
<dbReference type="Gene3D" id="3.30.565.10">
    <property type="entry name" value="Histidine kinase-like ATPase, C-terminal domain"/>
    <property type="match status" value="1"/>
</dbReference>
<dbReference type="FunFam" id="1.10.287.130:FF:000001">
    <property type="entry name" value="Two-component sensor histidine kinase"/>
    <property type="match status" value="1"/>
</dbReference>
<protein>
    <recommendedName>
        <fullName evidence="4">histidine kinase</fullName>
        <ecNumber evidence="4">2.7.13.3</ecNumber>
    </recommendedName>
</protein>
<evidence type="ECO:0000256" key="3">
    <source>
        <dbReference type="ARBA" id="ARBA00004236"/>
    </source>
</evidence>
<evidence type="ECO:0000256" key="9">
    <source>
        <dbReference type="ARBA" id="ARBA00022989"/>
    </source>
</evidence>
<dbReference type="CDD" id="cd06225">
    <property type="entry name" value="HAMP"/>
    <property type="match status" value="1"/>
</dbReference>
<evidence type="ECO:0000256" key="10">
    <source>
        <dbReference type="ARBA" id="ARBA00023012"/>
    </source>
</evidence>
<feature type="domain" description="Histidine kinase" evidence="14">
    <location>
        <begin position="241"/>
        <end position="455"/>
    </location>
</feature>
<keyword evidence="7 13" id="KW-0812">Transmembrane</keyword>
<feature type="compositionally biased region" description="Polar residues" evidence="12">
    <location>
        <begin position="1"/>
        <end position="11"/>
    </location>
</feature>
<dbReference type="Pfam" id="PF00672">
    <property type="entry name" value="HAMP"/>
    <property type="match status" value="1"/>
</dbReference>
<organism evidence="16 17">
    <name type="scientific">Arthrobacter psychrolactophilus</name>
    <dbReference type="NCBI Taxonomy" id="92442"/>
    <lineage>
        <taxon>Bacteria</taxon>
        <taxon>Bacillati</taxon>
        <taxon>Actinomycetota</taxon>
        <taxon>Actinomycetes</taxon>
        <taxon>Micrococcales</taxon>
        <taxon>Micrococcaceae</taxon>
        <taxon>Arthrobacter</taxon>
    </lineage>
</organism>
<comment type="subcellular location">
    <subcellularLocation>
        <location evidence="3">Cell membrane</location>
    </subcellularLocation>
</comment>
<dbReference type="SUPFAM" id="SSF47384">
    <property type="entry name" value="Homodimeric domain of signal transducing histidine kinase"/>
    <property type="match status" value="1"/>
</dbReference>
<dbReference type="Pfam" id="PF00512">
    <property type="entry name" value="HisKA"/>
    <property type="match status" value="1"/>
</dbReference>
<dbReference type="CDD" id="cd00082">
    <property type="entry name" value="HisKA"/>
    <property type="match status" value="1"/>
</dbReference>
<keyword evidence="8 16" id="KW-0418">Kinase</keyword>
<evidence type="ECO:0000256" key="1">
    <source>
        <dbReference type="ARBA" id="ARBA00000085"/>
    </source>
</evidence>
<dbReference type="Gene3D" id="6.10.340.10">
    <property type="match status" value="1"/>
</dbReference>
<dbReference type="InterPro" id="IPR036097">
    <property type="entry name" value="HisK_dim/P_sf"/>
</dbReference>
<dbReference type="EC" id="2.7.13.3" evidence="4"/>
<evidence type="ECO:0000313" key="17">
    <source>
        <dbReference type="Proteomes" id="UP000247980"/>
    </source>
</evidence>
<dbReference type="InterPro" id="IPR050428">
    <property type="entry name" value="TCS_sensor_his_kinase"/>
</dbReference>
<dbReference type="Pfam" id="PF02518">
    <property type="entry name" value="HATPase_c"/>
    <property type="match status" value="1"/>
</dbReference>
<dbReference type="EMBL" id="QJVC01000001">
    <property type="protein sequence ID" value="PYI40393.1"/>
    <property type="molecule type" value="Genomic_DNA"/>
</dbReference>
<dbReference type="PROSITE" id="PS50109">
    <property type="entry name" value="HIS_KIN"/>
    <property type="match status" value="1"/>
</dbReference>
<keyword evidence="10" id="KW-0902">Two-component regulatory system</keyword>
<sequence>MSSYLTEQIDSSLHESAARSSGPKGLSPGSQQQPNNVTLPPTGQPNPLDTRGQRPGTLLALFSESTVVDSSVVQDDGSAVALTAADLQKIQHLPSSGAATEITLSSGNYRLAASTTFMPTDGKLVVGFPTAERDSTLNSLAWTTVVVSAVGLALIGLVGTIIIRRSLRPLDELSAVATTVASLPLDSGEAAITVRIPPMAAEPGTEIGDVGVAFNNMLDHLTRSFAARHASEVKVRQFVADASHELRTPLTSIRGYTELVLLSEQLTPSGTSALRRVDSESRRMSALVEDLLLLARLDEGQRGESEAVDLTDLLMESTQDSKVAAQDHVWSLQLPEEPVMVHAVESELRQILINLLSNAAKHTAAGTHIRVGLAAAQGVATLSIEDDGAGIAPEFLEKIFTRFSRADEARASSNGSNSSGLGLAIVEALAMANQGTVSVTSVPGRTCFTLTLPSL</sequence>
<comment type="catalytic activity">
    <reaction evidence="1">
        <text>ATP + protein L-histidine = ADP + protein N-phospho-L-histidine.</text>
        <dbReference type="EC" id="2.7.13.3"/>
    </reaction>
</comment>
<evidence type="ECO:0000256" key="4">
    <source>
        <dbReference type="ARBA" id="ARBA00012438"/>
    </source>
</evidence>
<dbReference type="InterPro" id="IPR003594">
    <property type="entry name" value="HATPase_dom"/>
</dbReference>
<dbReference type="SMART" id="SM00387">
    <property type="entry name" value="HATPase_c"/>
    <property type="match status" value="1"/>
</dbReference>
<accession>A0A2V5J0S6</accession>
<dbReference type="PANTHER" id="PTHR45436:SF5">
    <property type="entry name" value="SENSOR HISTIDINE KINASE TRCS"/>
    <property type="match status" value="1"/>
</dbReference>
<evidence type="ECO:0000259" key="15">
    <source>
        <dbReference type="PROSITE" id="PS50885"/>
    </source>
</evidence>
<evidence type="ECO:0000313" key="16">
    <source>
        <dbReference type="EMBL" id="PYI40393.1"/>
    </source>
</evidence>
<keyword evidence="17" id="KW-1185">Reference proteome</keyword>
<dbReference type="InterPro" id="IPR003660">
    <property type="entry name" value="HAMP_dom"/>
</dbReference>
<dbReference type="Gene3D" id="1.10.287.130">
    <property type="match status" value="1"/>
</dbReference>
<comment type="caution">
    <text evidence="16">The sequence shown here is derived from an EMBL/GenBank/DDBJ whole genome shotgun (WGS) entry which is preliminary data.</text>
</comment>
<dbReference type="InterPro" id="IPR005467">
    <property type="entry name" value="His_kinase_dom"/>
</dbReference>
<keyword evidence="9 13" id="KW-1133">Transmembrane helix</keyword>
<evidence type="ECO:0000256" key="13">
    <source>
        <dbReference type="SAM" id="Phobius"/>
    </source>
</evidence>
<name>A0A2V5J0S6_9MICC</name>
<keyword evidence="11 13" id="KW-0472">Membrane</keyword>
<dbReference type="OrthoDB" id="9786919at2"/>
<evidence type="ECO:0000259" key="14">
    <source>
        <dbReference type="PROSITE" id="PS50109"/>
    </source>
</evidence>
<evidence type="ECO:0000256" key="2">
    <source>
        <dbReference type="ARBA" id="ARBA00001968"/>
    </source>
</evidence>
<dbReference type="PANTHER" id="PTHR45436">
    <property type="entry name" value="SENSOR HISTIDINE KINASE YKOH"/>
    <property type="match status" value="1"/>
</dbReference>
<dbReference type="SMART" id="SM00304">
    <property type="entry name" value="HAMP"/>
    <property type="match status" value="1"/>
</dbReference>
<dbReference type="GO" id="GO:0005886">
    <property type="term" value="C:plasma membrane"/>
    <property type="evidence" value="ECO:0007669"/>
    <property type="project" value="UniProtKB-SubCell"/>
</dbReference>
<evidence type="ECO:0000256" key="11">
    <source>
        <dbReference type="ARBA" id="ARBA00023136"/>
    </source>
</evidence>
<reference evidence="16 17" key="1">
    <citation type="submission" date="2018-05" db="EMBL/GenBank/DDBJ databases">
        <title>Genetic diversity of glacier-inhabiting Cryobacterium bacteria in China and description of Cryobacterium mengkeensis sp. nov. and Arthrobacter glacialis sp. nov.</title>
        <authorList>
            <person name="Liu Q."/>
            <person name="Xin Y.-H."/>
        </authorList>
    </citation>
    <scope>NUCLEOTIDE SEQUENCE [LARGE SCALE GENOMIC DNA]</scope>
    <source>
        <strain evidence="16 17">B7</strain>
    </source>
</reference>
<dbReference type="InterPro" id="IPR004358">
    <property type="entry name" value="Sig_transdc_His_kin-like_C"/>
</dbReference>
<feature type="transmembrane region" description="Helical" evidence="13">
    <location>
        <begin position="140"/>
        <end position="163"/>
    </location>
</feature>
<feature type="compositionally biased region" description="Polar residues" evidence="12">
    <location>
        <begin position="28"/>
        <end position="47"/>
    </location>
</feature>
<evidence type="ECO:0000256" key="6">
    <source>
        <dbReference type="ARBA" id="ARBA00022679"/>
    </source>
</evidence>
<evidence type="ECO:0000256" key="7">
    <source>
        <dbReference type="ARBA" id="ARBA00022692"/>
    </source>
</evidence>
<comment type="cofactor">
    <cofactor evidence="2">
        <name>a divalent metal cation</name>
        <dbReference type="ChEBI" id="CHEBI:60240"/>
    </cofactor>
</comment>
<gene>
    <name evidence="16" type="ORF">CVS30_00535</name>
</gene>
<dbReference type="PROSITE" id="PS50885">
    <property type="entry name" value="HAMP"/>
    <property type="match status" value="1"/>
</dbReference>
<dbReference type="Proteomes" id="UP000247980">
    <property type="component" value="Unassembled WGS sequence"/>
</dbReference>
<keyword evidence="6" id="KW-0808">Transferase</keyword>
<evidence type="ECO:0000256" key="5">
    <source>
        <dbReference type="ARBA" id="ARBA00022553"/>
    </source>
</evidence>
<evidence type="ECO:0000256" key="12">
    <source>
        <dbReference type="SAM" id="MobiDB-lite"/>
    </source>
</evidence>
<keyword evidence="5" id="KW-0597">Phosphoprotein</keyword>
<evidence type="ECO:0000256" key="8">
    <source>
        <dbReference type="ARBA" id="ARBA00022777"/>
    </source>
</evidence>
<feature type="domain" description="HAMP" evidence="15">
    <location>
        <begin position="164"/>
        <end position="226"/>
    </location>
</feature>
<dbReference type="AlphaFoldDB" id="A0A2V5J0S6"/>
<dbReference type="SMART" id="SM00388">
    <property type="entry name" value="HisKA"/>
    <property type="match status" value="1"/>
</dbReference>